<gene>
    <name evidence="1" type="ORF">RFULGI_LOCUS18329</name>
</gene>
<evidence type="ECO:0000313" key="2">
    <source>
        <dbReference type="Proteomes" id="UP000789396"/>
    </source>
</evidence>
<proteinExistence type="predicted"/>
<dbReference type="Proteomes" id="UP000789396">
    <property type="component" value="Unassembled WGS sequence"/>
</dbReference>
<feature type="non-terminal residue" evidence="1">
    <location>
        <position position="1"/>
    </location>
</feature>
<name>A0A9N9K3A4_9GLOM</name>
<dbReference type="EMBL" id="CAJVPZ010079335">
    <property type="protein sequence ID" value="CAG8806915.1"/>
    <property type="molecule type" value="Genomic_DNA"/>
</dbReference>
<dbReference type="AlphaFoldDB" id="A0A9N9K3A4"/>
<evidence type="ECO:0000313" key="1">
    <source>
        <dbReference type="EMBL" id="CAG8806915.1"/>
    </source>
</evidence>
<accession>A0A9N9K3A4</accession>
<sequence length="42" mass="5050">SQHIVSKVNNDWEEKYKDEELTPYEAYNLEAKFVNAEDSEWT</sequence>
<reference evidence="1" key="1">
    <citation type="submission" date="2021-06" db="EMBL/GenBank/DDBJ databases">
        <authorList>
            <person name="Kallberg Y."/>
            <person name="Tangrot J."/>
            <person name="Rosling A."/>
        </authorList>
    </citation>
    <scope>NUCLEOTIDE SEQUENCE</scope>
    <source>
        <strain evidence="1">IN212</strain>
    </source>
</reference>
<organism evidence="1 2">
    <name type="scientific">Racocetra fulgida</name>
    <dbReference type="NCBI Taxonomy" id="60492"/>
    <lineage>
        <taxon>Eukaryota</taxon>
        <taxon>Fungi</taxon>
        <taxon>Fungi incertae sedis</taxon>
        <taxon>Mucoromycota</taxon>
        <taxon>Glomeromycotina</taxon>
        <taxon>Glomeromycetes</taxon>
        <taxon>Diversisporales</taxon>
        <taxon>Gigasporaceae</taxon>
        <taxon>Racocetra</taxon>
    </lineage>
</organism>
<dbReference type="OrthoDB" id="2470382at2759"/>
<protein>
    <submittedName>
        <fullName evidence="1">980_t:CDS:1</fullName>
    </submittedName>
</protein>
<feature type="non-terminal residue" evidence="1">
    <location>
        <position position="42"/>
    </location>
</feature>
<comment type="caution">
    <text evidence="1">The sequence shown here is derived from an EMBL/GenBank/DDBJ whole genome shotgun (WGS) entry which is preliminary data.</text>
</comment>
<keyword evidence="2" id="KW-1185">Reference proteome</keyword>